<evidence type="ECO:0000256" key="5">
    <source>
        <dbReference type="ARBA" id="ARBA00023004"/>
    </source>
</evidence>
<dbReference type="InterPro" id="IPR016208">
    <property type="entry name" value="Ald_Oxase/xanthine_DH-like"/>
</dbReference>
<dbReference type="RefSeq" id="WP_008512240.1">
    <property type="nucleotide sequence ID" value="NZ_CM001403.1"/>
</dbReference>
<dbReference type="GO" id="GO:0016491">
    <property type="term" value="F:oxidoreductase activity"/>
    <property type="evidence" value="ECO:0007669"/>
    <property type="project" value="UniProtKB-KW"/>
</dbReference>
<dbReference type="Proteomes" id="UP000002774">
    <property type="component" value="Chromosome"/>
</dbReference>
<dbReference type="Gene3D" id="1.10.150.120">
    <property type="entry name" value="[2Fe-2S]-binding domain"/>
    <property type="match status" value="1"/>
</dbReference>
<dbReference type="PROSITE" id="PS51387">
    <property type="entry name" value="FAD_PCMH"/>
    <property type="match status" value="1"/>
</dbReference>
<evidence type="ECO:0000256" key="4">
    <source>
        <dbReference type="ARBA" id="ARBA00023002"/>
    </source>
</evidence>
<dbReference type="SUPFAM" id="SSF54292">
    <property type="entry name" value="2Fe-2S ferredoxin-like"/>
    <property type="match status" value="1"/>
</dbReference>
<dbReference type="GO" id="GO:0005506">
    <property type="term" value="F:iron ion binding"/>
    <property type="evidence" value="ECO:0007669"/>
    <property type="project" value="InterPro"/>
</dbReference>
<dbReference type="GO" id="GO:0051537">
    <property type="term" value="F:2 iron, 2 sulfur cluster binding"/>
    <property type="evidence" value="ECO:0007669"/>
    <property type="project" value="InterPro"/>
</dbReference>
<feature type="domain" description="2Fe-2S ferredoxin-type" evidence="6">
    <location>
        <begin position="1"/>
        <end position="84"/>
    </location>
</feature>
<dbReference type="PANTHER" id="PTHR45444">
    <property type="entry name" value="XANTHINE DEHYDROGENASE"/>
    <property type="match status" value="1"/>
</dbReference>
<dbReference type="InterPro" id="IPR016169">
    <property type="entry name" value="FAD-bd_PCMH_sub2"/>
</dbReference>
<dbReference type="STRING" id="714943.Mucpa_6423"/>
<dbReference type="InterPro" id="IPR036318">
    <property type="entry name" value="FAD-bd_PCMH-like_sf"/>
</dbReference>
<gene>
    <name evidence="8" type="ORF">Mucpa_6423</name>
</gene>
<dbReference type="InterPro" id="IPR036884">
    <property type="entry name" value="2Fe-2S-bd_dom_sf"/>
</dbReference>
<dbReference type="PROSITE" id="PS51085">
    <property type="entry name" value="2FE2S_FER_2"/>
    <property type="match status" value="1"/>
</dbReference>
<accession>H1Y7Z0</accession>
<dbReference type="PROSITE" id="PS00197">
    <property type="entry name" value="2FE2S_FER_1"/>
    <property type="match status" value="1"/>
</dbReference>
<dbReference type="InterPro" id="IPR002888">
    <property type="entry name" value="2Fe-2S-bd"/>
</dbReference>
<sequence length="468" mass="51293">MINFILNNTEITTSMPPGMLLLDYIRYERNLKGTKIGCREGDCGACTVLIGNLKNDQLTYASATSCLTALGNIQHKHVVTVEGVNMDNLNPIQQAMCDEAGTQCGFCTPGFIVSMAGFCLNHQQPTYKNAIAAVDGNICRCTGYKSIERALTHITAMMQERDKQDPISFVTSKAILPAYFTGIKERLKLLASQPNGHAGKQGSRFVGGGTDLYVQQHDQMVYADINFLTNNQSLKGIVQQGDQCIIGGAATVSDLIASPLIQQYFPKISEFAKMVSSTPIRNIATLAGNFVNGSPIGDFSIFFLALNAILTLTNSEHSREVPLDQFYKGYKTLDKQSDEYVSAFRFKLPDQNTQFNFEKVSKRTHLDIASVNSALQLVMDGNIITYARLSAGGVAPFPLLLAKTSAFLTGKELTEELVSDAAELLQTEIAPISDARGTEEYKRLLLSQLIKAHFIKLFPLLEVDQLLA</sequence>
<keyword evidence="3" id="KW-0274">FAD</keyword>
<dbReference type="Pfam" id="PF00111">
    <property type="entry name" value="Fer2"/>
    <property type="match status" value="1"/>
</dbReference>
<dbReference type="Pfam" id="PF00941">
    <property type="entry name" value="FAD_binding_5"/>
    <property type="match status" value="1"/>
</dbReference>
<protein>
    <submittedName>
        <fullName evidence="8">(2Fe-2S)-binding domain-containing protein</fullName>
    </submittedName>
</protein>
<dbReference type="InterPro" id="IPR002346">
    <property type="entry name" value="Mopterin_DH_FAD-bd"/>
</dbReference>
<keyword evidence="1" id="KW-0285">Flavoprotein</keyword>
<keyword evidence="9" id="KW-1185">Reference proteome</keyword>
<evidence type="ECO:0000313" key="8">
    <source>
        <dbReference type="EMBL" id="EHQ30476.1"/>
    </source>
</evidence>
<dbReference type="PANTHER" id="PTHR45444:SF3">
    <property type="entry name" value="XANTHINE DEHYDROGENASE"/>
    <property type="match status" value="1"/>
</dbReference>
<dbReference type="OrthoDB" id="9796880at2"/>
<dbReference type="InterPro" id="IPR005107">
    <property type="entry name" value="CO_DH_flav_C"/>
</dbReference>
<reference evidence="8" key="1">
    <citation type="submission" date="2011-09" db="EMBL/GenBank/DDBJ databases">
        <title>The permanent draft genome of Mucilaginibacter paludis DSM 18603.</title>
        <authorList>
            <consortium name="US DOE Joint Genome Institute (JGI-PGF)"/>
            <person name="Lucas S."/>
            <person name="Han J."/>
            <person name="Lapidus A."/>
            <person name="Bruce D."/>
            <person name="Goodwin L."/>
            <person name="Pitluck S."/>
            <person name="Peters L."/>
            <person name="Kyrpides N."/>
            <person name="Mavromatis K."/>
            <person name="Ivanova N."/>
            <person name="Mikhailova N."/>
            <person name="Held B."/>
            <person name="Detter J.C."/>
            <person name="Tapia R."/>
            <person name="Han C."/>
            <person name="Land M."/>
            <person name="Hauser L."/>
            <person name="Markowitz V."/>
            <person name="Cheng J.-F."/>
            <person name="Hugenholtz P."/>
            <person name="Woyke T."/>
            <person name="Wu D."/>
            <person name="Tindall B."/>
            <person name="Brambilla E."/>
            <person name="Klenk H.-P."/>
            <person name="Eisen J.A."/>
        </authorList>
    </citation>
    <scope>NUCLEOTIDE SEQUENCE [LARGE SCALE GENOMIC DNA]</scope>
    <source>
        <strain evidence="8">DSM 18603</strain>
    </source>
</reference>
<dbReference type="SUPFAM" id="SSF56176">
    <property type="entry name" value="FAD-binding/transporter-associated domain-like"/>
    <property type="match status" value="1"/>
</dbReference>
<dbReference type="Pfam" id="PF01799">
    <property type="entry name" value="Fer2_2"/>
    <property type="match status" value="1"/>
</dbReference>
<dbReference type="Gene3D" id="3.30.465.10">
    <property type="match status" value="1"/>
</dbReference>
<dbReference type="EMBL" id="CM001403">
    <property type="protein sequence ID" value="EHQ30476.1"/>
    <property type="molecule type" value="Genomic_DNA"/>
</dbReference>
<keyword evidence="2" id="KW-0479">Metal-binding</keyword>
<dbReference type="SMART" id="SM01092">
    <property type="entry name" value="CO_deh_flav_C"/>
    <property type="match status" value="1"/>
</dbReference>
<dbReference type="CDD" id="cd00207">
    <property type="entry name" value="fer2"/>
    <property type="match status" value="1"/>
</dbReference>
<dbReference type="GO" id="GO:0071949">
    <property type="term" value="F:FAD binding"/>
    <property type="evidence" value="ECO:0007669"/>
    <property type="project" value="InterPro"/>
</dbReference>
<evidence type="ECO:0000259" key="7">
    <source>
        <dbReference type="PROSITE" id="PS51387"/>
    </source>
</evidence>
<dbReference type="Pfam" id="PF03450">
    <property type="entry name" value="CO_deh_flav_C"/>
    <property type="match status" value="1"/>
</dbReference>
<dbReference type="InterPro" id="IPR006058">
    <property type="entry name" value="2Fe2S_fd_BS"/>
</dbReference>
<dbReference type="HOGENOM" id="CLU_001681_9_0_10"/>
<feature type="domain" description="FAD-binding PCMH-type" evidence="7">
    <location>
        <begin position="167"/>
        <end position="351"/>
    </location>
</feature>
<name>H1Y7Z0_9SPHI</name>
<dbReference type="eggNOG" id="COG4630">
    <property type="taxonomic scope" value="Bacteria"/>
</dbReference>
<evidence type="ECO:0000256" key="2">
    <source>
        <dbReference type="ARBA" id="ARBA00022723"/>
    </source>
</evidence>
<dbReference type="Gene3D" id="3.30.390.50">
    <property type="entry name" value="CO dehydrogenase flavoprotein, C-terminal domain"/>
    <property type="match status" value="1"/>
</dbReference>
<dbReference type="InterPro" id="IPR001041">
    <property type="entry name" value="2Fe-2S_ferredoxin-type"/>
</dbReference>
<dbReference type="InterPro" id="IPR012175">
    <property type="entry name" value="Xanth_DH_ssu_bac"/>
</dbReference>
<dbReference type="InterPro" id="IPR036010">
    <property type="entry name" value="2Fe-2S_ferredoxin-like_sf"/>
</dbReference>
<proteinExistence type="predicted"/>
<keyword evidence="4" id="KW-0560">Oxidoreductase</keyword>
<evidence type="ECO:0000313" key="9">
    <source>
        <dbReference type="Proteomes" id="UP000002774"/>
    </source>
</evidence>
<keyword evidence="5" id="KW-0408">Iron</keyword>
<evidence type="ECO:0000259" key="6">
    <source>
        <dbReference type="PROSITE" id="PS51085"/>
    </source>
</evidence>
<dbReference type="SUPFAM" id="SSF55447">
    <property type="entry name" value="CO dehydrogenase flavoprotein C-terminal domain-like"/>
    <property type="match status" value="1"/>
</dbReference>
<evidence type="ECO:0000256" key="1">
    <source>
        <dbReference type="ARBA" id="ARBA00022630"/>
    </source>
</evidence>
<dbReference type="SUPFAM" id="SSF47741">
    <property type="entry name" value="CO dehydrogenase ISP C-domain like"/>
    <property type="match status" value="1"/>
</dbReference>
<dbReference type="InterPro" id="IPR036683">
    <property type="entry name" value="CO_DH_flav_C_dom_sf"/>
</dbReference>
<dbReference type="InterPro" id="IPR012675">
    <property type="entry name" value="Beta-grasp_dom_sf"/>
</dbReference>
<organism evidence="8 9">
    <name type="scientific">Mucilaginibacter paludis DSM 18603</name>
    <dbReference type="NCBI Taxonomy" id="714943"/>
    <lineage>
        <taxon>Bacteria</taxon>
        <taxon>Pseudomonadati</taxon>
        <taxon>Bacteroidota</taxon>
        <taxon>Sphingobacteriia</taxon>
        <taxon>Sphingobacteriales</taxon>
        <taxon>Sphingobacteriaceae</taxon>
        <taxon>Mucilaginibacter</taxon>
    </lineage>
</organism>
<dbReference type="Gene3D" id="3.10.20.30">
    <property type="match status" value="1"/>
</dbReference>
<dbReference type="InterPro" id="IPR016166">
    <property type="entry name" value="FAD-bd_PCMH"/>
</dbReference>
<dbReference type="PIRSF" id="PIRSF036557">
    <property type="entry name" value="XdhA_RC"/>
    <property type="match status" value="1"/>
</dbReference>
<evidence type="ECO:0000256" key="3">
    <source>
        <dbReference type="ARBA" id="ARBA00022827"/>
    </source>
</evidence>
<dbReference type="AlphaFoldDB" id="H1Y7Z0"/>